<dbReference type="EMBL" id="CM046131">
    <property type="protein sequence ID" value="KAI8430020.1"/>
    <property type="molecule type" value="Genomic_DNA"/>
</dbReference>
<evidence type="ECO:0000313" key="2">
    <source>
        <dbReference type="Proteomes" id="UP001064048"/>
    </source>
</evidence>
<proteinExistence type="predicted"/>
<dbReference type="Proteomes" id="UP001064048">
    <property type="component" value="Chromosome Z"/>
</dbReference>
<sequence>MQFTSVVTCMIPTLASGYLHDSVSSTCLNMKALFLVPMLLCTYVQAAVLVNNEAPVESATTCFKIEDMHLNMLAANSAFTKEDQLTADELSALDAMALNAVETMIRDLLESFRPIVVNGNDYLPPLDPLMIESAGPFVVEVATGTRANIAIHNFLMDGLRWYVVDDVNFSPLRLTFGLHMTLPWLTFTGSYEADARIGPLVVHRASGNYRIFINRFELGVEMRLGTNLLGGHLLLRTLDIKLDVQDVNIRVDGMVGSNLINAFINNLVQSITQDVVQNEMENISQMLSEELFDMAGNFWQSSHHQQWILDKQDLIRDRQHDLNILTEEEYQKLFNFFASIIQILGEQLKLRQQVIATATVYFKRFYSKNSLKCIDPLLLAPTCVFLASKVEEFGVISNSRLITTCQTVIKNKFNYAYGQQEFPYRTNHILECEFYLLENLDCCLIVYQPYRPLLLFVQDIGQDDQLLTYAWRVVNDSLRTDVSLLYPPYQIAIAALHIACVMLGKENLKPWFAELNVDLDKIQEIVRSIINLYEMWKSYDEKKEIQGLLGKMPKPKPAPQR</sequence>
<reference evidence="1 2" key="1">
    <citation type="journal article" date="2022" name="Genome Biol. Evol.">
        <title>The Spruce Budworm Genome: Reconstructing the Evolutionary History of Antifreeze Proteins.</title>
        <authorList>
            <person name="Beliveau C."/>
            <person name="Gagne P."/>
            <person name="Picq S."/>
            <person name="Vernygora O."/>
            <person name="Keeling C.I."/>
            <person name="Pinkney K."/>
            <person name="Doucet D."/>
            <person name="Wen F."/>
            <person name="Johnston J.S."/>
            <person name="Maaroufi H."/>
            <person name="Boyle B."/>
            <person name="Laroche J."/>
            <person name="Dewar K."/>
            <person name="Juretic N."/>
            <person name="Blackburn G."/>
            <person name="Nisole A."/>
            <person name="Brunet B."/>
            <person name="Brandao M."/>
            <person name="Lumley L."/>
            <person name="Duan J."/>
            <person name="Quan G."/>
            <person name="Lucarotti C.J."/>
            <person name="Roe A.D."/>
            <person name="Sperling F.A.H."/>
            <person name="Levesque R.C."/>
            <person name="Cusson M."/>
        </authorList>
    </citation>
    <scope>NUCLEOTIDE SEQUENCE [LARGE SCALE GENOMIC DNA]</scope>
    <source>
        <strain evidence="1">Glfc:IPQL:Cfum</strain>
    </source>
</reference>
<evidence type="ECO:0000313" key="1">
    <source>
        <dbReference type="EMBL" id="KAI8430020.1"/>
    </source>
</evidence>
<comment type="caution">
    <text evidence="1">The sequence shown here is derived from an EMBL/GenBank/DDBJ whole genome shotgun (WGS) entry which is preliminary data.</text>
</comment>
<gene>
    <name evidence="1" type="ORF">MSG28_000466</name>
</gene>
<name>A0ACC0K0W3_CHOFU</name>
<protein>
    <submittedName>
        <fullName evidence="1">Uncharacterized protein</fullName>
    </submittedName>
</protein>
<keyword evidence="2" id="KW-1185">Reference proteome</keyword>
<organism evidence="1 2">
    <name type="scientific">Choristoneura fumiferana</name>
    <name type="common">Spruce budworm moth</name>
    <name type="synonym">Archips fumiferana</name>
    <dbReference type="NCBI Taxonomy" id="7141"/>
    <lineage>
        <taxon>Eukaryota</taxon>
        <taxon>Metazoa</taxon>
        <taxon>Ecdysozoa</taxon>
        <taxon>Arthropoda</taxon>
        <taxon>Hexapoda</taxon>
        <taxon>Insecta</taxon>
        <taxon>Pterygota</taxon>
        <taxon>Neoptera</taxon>
        <taxon>Endopterygota</taxon>
        <taxon>Lepidoptera</taxon>
        <taxon>Glossata</taxon>
        <taxon>Ditrysia</taxon>
        <taxon>Tortricoidea</taxon>
        <taxon>Tortricidae</taxon>
        <taxon>Tortricinae</taxon>
        <taxon>Choristoneura</taxon>
    </lineage>
</organism>
<accession>A0ACC0K0W3</accession>